<dbReference type="RefSeq" id="WP_186966117.1">
    <property type="nucleotide sequence ID" value="NZ_JACOOE010000001.1"/>
</dbReference>
<reference evidence="1 2" key="1">
    <citation type="submission" date="2020-08" db="EMBL/GenBank/DDBJ databases">
        <title>Genome public.</title>
        <authorList>
            <person name="Liu C."/>
            <person name="Sun Q."/>
        </authorList>
    </citation>
    <scope>NUCLEOTIDE SEQUENCE [LARGE SCALE GENOMIC DNA]</scope>
    <source>
        <strain evidence="1 2">M27</strain>
    </source>
</reference>
<keyword evidence="2" id="KW-1185">Reference proteome</keyword>
<dbReference type="Proteomes" id="UP000600600">
    <property type="component" value="Unassembled WGS sequence"/>
</dbReference>
<evidence type="ECO:0000313" key="1">
    <source>
        <dbReference type="EMBL" id="MBC5603296.1"/>
    </source>
</evidence>
<protein>
    <recommendedName>
        <fullName evidence="3">Alpha-L-rhamnosidase six-hairpin glycosidase domain-containing protein</fullName>
    </recommendedName>
</protein>
<gene>
    <name evidence="1" type="ORF">H8S67_01205</name>
</gene>
<proteinExistence type="predicted"/>
<evidence type="ECO:0000313" key="2">
    <source>
        <dbReference type="Proteomes" id="UP000600600"/>
    </source>
</evidence>
<sequence>MTLKSTITPLILICTTLCWGYPSNRKTYQGTKEVTFSSSDTKLVETFERSQKMALSYAHDGNDPVGYWYEAALPGRNAFCMRDASHQSIAAEMLGLSKHNFNMMKKFAKNISDSKDWCTFWEIDKDNNPCSADYLGDANFWYNLNANFDVIFACQRLYEWTGDERYLKDETLAKFFQLSVNEYVERWRLEPENILLRTQEMNIKPTSKGRWRGVRGLPSYVENYPGLTNSSDLVASLYGGFEAYSKMLATLGQKAESEKFHFQAEEYRRHLEEDWWNDENKTYHTFWTKDNQFADGEGLTYMLWFNAAQEKERIQGTIKKMMERKNWNIENISHFPLLWYRYNYTQKAYDILTTITSMHRFEYPEVSYGMIEGIVSGAMGIVPEASRKRVTTLPKIIGEHYLQIDNLPLLGGLISVRHDGNKATRFTNNTTDTLTWEAAYMGKVDELTVNGKKQKTKSRTDLMGNIISYIEVSVTPKMEVKVNIE</sequence>
<accession>A0ABR7C657</accession>
<dbReference type="Gene3D" id="1.50.10.10">
    <property type="match status" value="1"/>
</dbReference>
<dbReference type="EMBL" id="JACOOE010000001">
    <property type="protein sequence ID" value="MBC5603296.1"/>
    <property type="molecule type" value="Genomic_DNA"/>
</dbReference>
<dbReference type="SUPFAM" id="SSF48208">
    <property type="entry name" value="Six-hairpin glycosidases"/>
    <property type="match status" value="1"/>
</dbReference>
<dbReference type="InterPro" id="IPR008928">
    <property type="entry name" value="6-hairpin_glycosidase_sf"/>
</dbReference>
<organism evidence="1 2">
    <name type="scientific">Bacteroides difficilis</name>
    <dbReference type="NCBI Taxonomy" id="2763021"/>
    <lineage>
        <taxon>Bacteria</taxon>
        <taxon>Pseudomonadati</taxon>
        <taxon>Bacteroidota</taxon>
        <taxon>Bacteroidia</taxon>
        <taxon>Bacteroidales</taxon>
        <taxon>Bacteroidaceae</taxon>
        <taxon>Bacteroides</taxon>
    </lineage>
</organism>
<evidence type="ECO:0008006" key="3">
    <source>
        <dbReference type="Google" id="ProtNLM"/>
    </source>
</evidence>
<name>A0ABR7C657_9BACE</name>
<dbReference type="InterPro" id="IPR012341">
    <property type="entry name" value="6hp_glycosidase-like_sf"/>
</dbReference>
<comment type="caution">
    <text evidence="1">The sequence shown here is derived from an EMBL/GenBank/DDBJ whole genome shotgun (WGS) entry which is preliminary data.</text>
</comment>